<dbReference type="InterPro" id="IPR013783">
    <property type="entry name" value="Ig-like_fold"/>
</dbReference>
<organism evidence="2">
    <name type="scientific">uncultured Caudovirales phage</name>
    <dbReference type="NCBI Taxonomy" id="2100421"/>
    <lineage>
        <taxon>Viruses</taxon>
        <taxon>Duplodnaviria</taxon>
        <taxon>Heunggongvirae</taxon>
        <taxon>Uroviricota</taxon>
        <taxon>Caudoviricetes</taxon>
        <taxon>Peduoviridae</taxon>
        <taxon>Maltschvirus</taxon>
        <taxon>Maltschvirus maltsch</taxon>
    </lineage>
</organism>
<keyword evidence="1" id="KW-0472">Membrane</keyword>
<sequence>MTTPPQWLTDSNLGSYTQSYSFYINPIVLTWSAASIVTVGLLNGTLPDGMYWVQTGTSEISVFGESASLDADLASEFTFRVSDQNGLIADQTFFLTITALIPAPSWASQKSFIGYHVTGKTETYQLTATTTTNLAITYSLILPSAGQSINSVTGVLTLTTAAANLGPPISITVRATTGTVYRDIVVQYQTVRVYDKPYFITNAGEILIIGPGEYVEFLFEAYSPDSSNLTFSGTVPANYTLSSHGLLQGFAPLSNGVQTFSITVTNSRGPRTQSQKITISNAINYRINFHNTVPNLGTVTSGEFYEFDLSATSTYSNNIAYSVSGGWLPPNFTLTPDLGLLQGFLDYIPIPREYHWQITATDGINTVTQDYYIGAYSRYVSQFVDFVLPVTGKLKTQLQEQVLENFATTERFSELDLNVISGIKYNNSVAELLAPVTDWLTAQYYVLGNLQVVGSTLWRNVYDHQLGADSVVTQQHGGTMYPQSLTNMRRAWSALGFVSDGDGIGAAFQPIIDLEIGSFSSVSVLHSGTGYRYPPEIQDIGTGNGVVLSSQLGVVSASVKSSTNSWSVGNTIVFETGVYDSPAILTVNSVNVNNYITSLSVTTTGLYTQAPISNKVYRETNRSVTIQADWGVVQVDVLAAGQGYSNNTQLDVVGTETIMVDQPVWQPQIHCAAIDPQITMTKRDNLAQRVWQTNHLVLKTQGIAWQGSTSYDGQQTSWDGGGCTFQDWIEPGDTIWDHDLTTWDNQMTTWDHQMSQNGTAYKFLQLDLDNMTWQQVYDQLYSTDEAIYQSDTLVEWLINMPTFALNSHNAIYTGNIALG</sequence>
<feature type="transmembrane region" description="Helical" evidence="1">
    <location>
        <begin position="20"/>
        <end position="42"/>
    </location>
</feature>
<dbReference type="Gene3D" id="2.60.40.10">
    <property type="entry name" value="Immunoglobulins"/>
    <property type="match status" value="1"/>
</dbReference>
<dbReference type="EMBL" id="LR796167">
    <property type="protein sequence ID" value="CAB4122797.1"/>
    <property type="molecule type" value="Genomic_DNA"/>
</dbReference>
<protein>
    <recommendedName>
        <fullName evidence="3">Ig</fullName>
    </recommendedName>
</protein>
<name>A0A6J5KPG7_9CAUD</name>
<keyword evidence="1" id="KW-0812">Transmembrane</keyword>
<reference evidence="2" key="1">
    <citation type="submission" date="2020-04" db="EMBL/GenBank/DDBJ databases">
        <authorList>
            <person name="Chiriac C."/>
            <person name="Salcher M."/>
            <person name="Ghai R."/>
            <person name="Kavagutti S V."/>
        </authorList>
    </citation>
    <scope>NUCLEOTIDE SEQUENCE</scope>
</reference>
<proteinExistence type="predicted"/>
<evidence type="ECO:0000256" key="1">
    <source>
        <dbReference type="SAM" id="Phobius"/>
    </source>
</evidence>
<accession>A0A6J5KPG7</accession>
<gene>
    <name evidence="2" type="ORF">UFOVP29_72</name>
</gene>
<evidence type="ECO:0000313" key="2">
    <source>
        <dbReference type="EMBL" id="CAB4122797.1"/>
    </source>
</evidence>
<keyword evidence="1" id="KW-1133">Transmembrane helix</keyword>
<evidence type="ECO:0008006" key="3">
    <source>
        <dbReference type="Google" id="ProtNLM"/>
    </source>
</evidence>